<sequence>MTHDADQRLAAFLDDLEHEAAGALTVERRLEVEERARAEYARVSLAARLMASCGSRLDLVVQGVGPLTGTLVRVADGWSLLEVAGAEWLVLLEAVETVRGLAPSAVAPEAWPVTARLGLASALRGLAGEPCVLRLRSGARVEGRVGRAGADFVEVHAGGGTSVVVAYRALAAVRR</sequence>
<name>A0ABT9AZR5_9ACTN</name>
<keyword evidence="2" id="KW-1185">Reference proteome</keyword>
<dbReference type="RefSeq" id="WP_305026861.1">
    <property type="nucleotide sequence ID" value="NZ_JAUQTA010000001.1"/>
</dbReference>
<evidence type="ECO:0008006" key="3">
    <source>
        <dbReference type="Google" id="ProtNLM"/>
    </source>
</evidence>
<comment type="caution">
    <text evidence="1">The sequence shown here is derived from an EMBL/GenBank/DDBJ whole genome shotgun (WGS) entry which is preliminary data.</text>
</comment>
<accession>A0ABT9AZR5</accession>
<protein>
    <recommendedName>
        <fullName evidence="3">Fis family transcriptional regulator</fullName>
    </recommendedName>
</protein>
<organism evidence="1 2">
    <name type="scientific">Nocardioides jiangxiensis</name>
    <dbReference type="NCBI Taxonomy" id="3064524"/>
    <lineage>
        <taxon>Bacteria</taxon>
        <taxon>Bacillati</taxon>
        <taxon>Actinomycetota</taxon>
        <taxon>Actinomycetes</taxon>
        <taxon>Propionibacteriales</taxon>
        <taxon>Nocardioidaceae</taxon>
        <taxon>Nocardioides</taxon>
    </lineage>
</organism>
<evidence type="ECO:0000313" key="2">
    <source>
        <dbReference type="Proteomes" id="UP001233314"/>
    </source>
</evidence>
<evidence type="ECO:0000313" key="1">
    <source>
        <dbReference type="EMBL" id="MDO7867463.1"/>
    </source>
</evidence>
<reference evidence="1 2" key="1">
    <citation type="submission" date="2023-07" db="EMBL/GenBank/DDBJ databases">
        <title>Nocardioides sp. nov WY-20 isolated from soil.</title>
        <authorList>
            <person name="Liu B."/>
            <person name="Wan Y."/>
        </authorList>
    </citation>
    <scope>NUCLEOTIDE SEQUENCE [LARGE SCALE GENOMIC DNA]</scope>
    <source>
        <strain evidence="1 2">WY-20</strain>
    </source>
</reference>
<proteinExistence type="predicted"/>
<dbReference type="EMBL" id="JAUQTA010000001">
    <property type="protein sequence ID" value="MDO7867463.1"/>
    <property type="molecule type" value="Genomic_DNA"/>
</dbReference>
<gene>
    <name evidence="1" type="ORF">Q5722_03685</name>
</gene>
<dbReference type="Proteomes" id="UP001233314">
    <property type="component" value="Unassembled WGS sequence"/>
</dbReference>